<reference evidence="7" key="4">
    <citation type="journal article" date="2015" name="G3 (Bethesda)">
        <title>Genome sequences of three phytopathogenic species of the Magnaporthaceae family of fungi.</title>
        <authorList>
            <person name="Okagaki L.H."/>
            <person name="Nunes C.C."/>
            <person name="Sailsbery J."/>
            <person name="Clay B."/>
            <person name="Brown D."/>
            <person name="John T."/>
            <person name="Oh Y."/>
            <person name="Young N."/>
            <person name="Fitzgerald M."/>
            <person name="Haas B.J."/>
            <person name="Zeng Q."/>
            <person name="Young S."/>
            <person name="Adiconis X."/>
            <person name="Fan L."/>
            <person name="Levin J.Z."/>
            <person name="Mitchell T.K."/>
            <person name="Okubara P.A."/>
            <person name="Farman M.L."/>
            <person name="Kohn L.M."/>
            <person name="Birren B."/>
            <person name="Ma L.-J."/>
            <person name="Dean R.A."/>
        </authorList>
    </citation>
    <scope>NUCLEOTIDE SEQUENCE</scope>
    <source>
        <strain evidence="7">ATCC 64411 / 73-15</strain>
    </source>
</reference>
<comment type="subcellular location">
    <subcellularLocation>
        <location evidence="1">Membrane</location>
    </subcellularLocation>
</comment>
<evidence type="ECO:0000256" key="5">
    <source>
        <dbReference type="SAM" id="Phobius"/>
    </source>
</evidence>
<dbReference type="Proteomes" id="UP000011715">
    <property type="component" value="Unassembled WGS sequence"/>
</dbReference>
<evidence type="ECO:0000256" key="2">
    <source>
        <dbReference type="ARBA" id="ARBA00022692"/>
    </source>
</evidence>
<dbReference type="GO" id="GO:0045048">
    <property type="term" value="P:protein insertion into ER membrane"/>
    <property type="evidence" value="ECO:0007669"/>
    <property type="project" value="InterPro"/>
</dbReference>
<reference evidence="8" key="1">
    <citation type="submission" date="2010-05" db="EMBL/GenBank/DDBJ databases">
        <title>The genome sequence of Magnaporthe poae strain ATCC 64411.</title>
        <authorList>
            <person name="Ma L.-J."/>
            <person name="Dead R."/>
            <person name="Young S."/>
            <person name="Zeng Q."/>
            <person name="Koehrsen M."/>
            <person name="Alvarado L."/>
            <person name="Berlin A."/>
            <person name="Chapman S.B."/>
            <person name="Chen Z."/>
            <person name="Freedman E."/>
            <person name="Gellesch M."/>
            <person name="Goldberg J."/>
            <person name="Griggs A."/>
            <person name="Gujja S."/>
            <person name="Heilman E.R."/>
            <person name="Heiman D."/>
            <person name="Hepburn T."/>
            <person name="Howarth C."/>
            <person name="Jen D."/>
            <person name="Larson L."/>
            <person name="Mehta T."/>
            <person name="Neiman D."/>
            <person name="Pearson M."/>
            <person name="Roberts A."/>
            <person name="Saif S."/>
            <person name="Shea T."/>
            <person name="Shenoy N."/>
            <person name="Sisk P."/>
            <person name="Stolte C."/>
            <person name="Sykes S."/>
            <person name="Walk T."/>
            <person name="White J."/>
            <person name="Yandava C."/>
            <person name="Haas B."/>
            <person name="Nusbaum C."/>
            <person name="Birren B."/>
        </authorList>
    </citation>
    <scope>NUCLEOTIDE SEQUENCE [LARGE SCALE GENOMIC DNA]</scope>
    <source>
        <strain evidence="8">ATCC 64411 / 73-15</strain>
    </source>
</reference>
<reference evidence="7" key="5">
    <citation type="submission" date="2015-06" db="UniProtKB">
        <authorList>
            <consortium name="EnsemblFungi"/>
        </authorList>
    </citation>
    <scope>IDENTIFICATION</scope>
    <source>
        <strain evidence="7">ATCC 64411</strain>
    </source>
</reference>
<protein>
    <submittedName>
        <fullName evidence="6 7">Uncharacterized protein</fullName>
    </submittedName>
</protein>
<evidence type="ECO:0000256" key="4">
    <source>
        <dbReference type="ARBA" id="ARBA00023136"/>
    </source>
</evidence>
<dbReference type="InterPro" id="IPR005351">
    <property type="entry name" value="ASTER"/>
</dbReference>
<name>A0A0C4DQ54_MAGP6</name>
<evidence type="ECO:0000313" key="6">
    <source>
        <dbReference type="EMBL" id="KLU82925.1"/>
    </source>
</evidence>
<evidence type="ECO:0000256" key="1">
    <source>
        <dbReference type="ARBA" id="ARBA00004370"/>
    </source>
</evidence>
<dbReference type="EMBL" id="GL876967">
    <property type="protein sequence ID" value="KLU82925.1"/>
    <property type="molecule type" value="Genomic_DNA"/>
</dbReference>
<keyword evidence="3 5" id="KW-1133">Transmembrane helix</keyword>
<dbReference type="PANTHER" id="PTHR28038">
    <property type="entry name" value="ADL329WP"/>
    <property type="match status" value="1"/>
</dbReference>
<reference evidence="6" key="2">
    <citation type="submission" date="2010-05" db="EMBL/GenBank/DDBJ databases">
        <title>The Genome Sequence of Magnaporthe poae strain ATCC 64411.</title>
        <authorList>
            <consortium name="The Broad Institute Genome Sequencing Platform"/>
            <consortium name="Broad Institute Genome Sequencing Center for Infectious Disease"/>
            <person name="Ma L.-J."/>
            <person name="Dead R."/>
            <person name="Young S."/>
            <person name="Zeng Q."/>
            <person name="Koehrsen M."/>
            <person name="Alvarado L."/>
            <person name="Berlin A."/>
            <person name="Chapman S.B."/>
            <person name="Chen Z."/>
            <person name="Freedman E."/>
            <person name="Gellesch M."/>
            <person name="Goldberg J."/>
            <person name="Griggs A."/>
            <person name="Gujja S."/>
            <person name="Heilman E.R."/>
            <person name="Heiman D."/>
            <person name="Hepburn T."/>
            <person name="Howarth C."/>
            <person name="Jen D."/>
            <person name="Larson L."/>
            <person name="Mehta T."/>
            <person name="Neiman D."/>
            <person name="Pearson M."/>
            <person name="Roberts A."/>
            <person name="Saif S."/>
            <person name="Shea T."/>
            <person name="Shenoy N."/>
            <person name="Sisk P."/>
            <person name="Stolte C."/>
            <person name="Sykes S."/>
            <person name="Walk T."/>
            <person name="White J."/>
            <person name="Yandava C."/>
            <person name="Haas B."/>
            <person name="Nusbaum C."/>
            <person name="Birren B."/>
        </authorList>
    </citation>
    <scope>NUCLEOTIDE SEQUENCE</scope>
    <source>
        <strain evidence="6">ATCC 64411</strain>
    </source>
</reference>
<organism evidence="7 8">
    <name type="scientific">Magnaporthiopsis poae (strain ATCC 64411 / 73-15)</name>
    <name type="common">Kentucky bluegrass fungus</name>
    <name type="synonym">Magnaporthe poae</name>
    <dbReference type="NCBI Taxonomy" id="644358"/>
    <lineage>
        <taxon>Eukaryota</taxon>
        <taxon>Fungi</taxon>
        <taxon>Dikarya</taxon>
        <taxon>Ascomycota</taxon>
        <taxon>Pezizomycotina</taxon>
        <taxon>Sordariomycetes</taxon>
        <taxon>Sordariomycetidae</taxon>
        <taxon>Magnaporthales</taxon>
        <taxon>Magnaporthaceae</taxon>
        <taxon>Magnaporthiopsis</taxon>
    </lineage>
</organism>
<reference evidence="6" key="3">
    <citation type="submission" date="2011-03" db="EMBL/GenBank/DDBJ databases">
        <title>Annotation of Magnaporthe poae ATCC 64411.</title>
        <authorList>
            <person name="Ma L.-J."/>
            <person name="Dead R."/>
            <person name="Young S.K."/>
            <person name="Zeng Q."/>
            <person name="Gargeya S."/>
            <person name="Fitzgerald M."/>
            <person name="Haas B."/>
            <person name="Abouelleil A."/>
            <person name="Alvarado L."/>
            <person name="Arachchi H.M."/>
            <person name="Berlin A."/>
            <person name="Brown A."/>
            <person name="Chapman S.B."/>
            <person name="Chen Z."/>
            <person name="Dunbar C."/>
            <person name="Freedman E."/>
            <person name="Gearin G."/>
            <person name="Gellesch M."/>
            <person name="Goldberg J."/>
            <person name="Griggs A."/>
            <person name="Gujja S."/>
            <person name="Heiman D."/>
            <person name="Howarth C."/>
            <person name="Larson L."/>
            <person name="Lui A."/>
            <person name="MacDonald P.J.P."/>
            <person name="Mehta T."/>
            <person name="Montmayeur A."/>
            <person name="Murphy C."/>
            <person name="Neiman D."/>
            <person name="Pearson M."/>
            <person name="Priest M."/>
            <person name="Roberts A."/>
            <person name="Saif S."/>
            <person name="Shea T."/>
            <person name="Shenoy N."/>
            <person name="Sisk P."/>
            <person name="Stolte C."/>
            <person name="Sykes S."/>
            <person name="Yandava C."/>
            <person name="Wortman J."/>
            <person name="Nusbaum C."/>
            <person name="Birren B."/>
        </authorList>
    </citation>
    <scope>NUCLEOTIDE SEQUENCE</scope>
    <source>
        <strain evidence="6">ATCC 64411</strain>
    </source>
</reference>
<dbReference type="PANTHER" id="PTHR28038:SF1">
    <property type="entry name" value="ADL329WP"/>
    <property type="match status" value="1"/>
</dbReference>
<gene>
    <name evidence="6" type="ORF">MAPG_01992</name>
</gene>
<dbReference type="EnsemblFungi" id="MAPG_01992T0">
    <property type="protein sequence ID" value="MAPG_01992T0"/>
    <property type="gene ID" value="MAPG_01992"/>
</dbReference>
<proteinExistence type="predicted"/>
<dbReference type="OMA" id="RNKFIGW"/>
<dbReference type="GO" id="GO:0044183">
    <property type="term" value="F:protein folding chaperone"/>
    <property type="evidence" value="ECO:0007669"/>
    <property type="project" value="InterPro"/>
</dbReference>
<sequence>MSSVKKEMRRPDLIIPYQAPAPKADGADLQSTLASTLPMAAMFLRNRFIGWAALVFSLQSWLGESEDARNTSATPGYFNVGMGLVSLITCYLPLFLPPQPGFNRAATGTEAPAPVPPA</sequence>
<keyword evidence="2 5" id="KW-0812">Transmembrane</keyword>
<dbReference type="OrthoDB" id="284718at2759"/>
<dbReference type="eggNOG" id="ENOG502S6JB">
    <property type="taxonomic scope" value="Eukaryota"/>
</dbReference>
<dbReference type="VEuPathDB" id="FungiDB:MAPG_01992"/>
<dbReference type="AlphaFoldDB" id="A0A0C4DQ54"/>
<dbReference type="GO" id="GO:0005789">
    <property type="term" value="C:endoplasmic reticulum membrane"/>
    <property type="evidence" value="ECO:0007669"/>
    <property type="project" value="InterPro"/>
</dbReference>
<evidence type="ECO:0000256" key="3">
    <source>
        <dbReference type="ARBA" id="ARBA00022989"/>
    </source>
</evidence>
<keyword evidence="4 5" id="KW-0472">Membrane</keyword>
<evidence type="ECO:0000313" key="7">
    <source>
        <dbReference type="EnsemblFungi" id="MAPG_01992T0"/>
    </source>
</evidence>
<dbReference type="Pfam" id="PF03669">
    <property type="entry name" value="ASTER"/>
    <property type="match status" value="1"/>
</dbReference>
<dbReference type="STRING" id="644358.A0A0C4DQ54"/>
<dbReference type="EMBL" id="ADBL01000503">
    <property type="status" value="NOT_ANNOTATED_CDS"/>
    <property type="molecule type" value="Genomic_DNA"/>
</dbReference>
<accession>A0A0C4DQ54</accession>
<keyword evidence="8" id="KW-1185">Reference proteome</keyword>
<feature type="transmembrane region" description="Helical" evidence="5">
    <location>
        <begin position="76"/>
        <end position="96"/>
    </location>
</feature>
<evidence type="ECO:0000313" key="8">
    <source>
        <dbReference type="Proteomes" id="UP000011715"/>
    </source>
</evidence>